<dbReference type="Gene3D" id="3.40.50.300">
    <property type="entry name" value="P-loop containing nucleotide triphosphate hydrolases"/>
    <property type="match status" value="1"/>
</dbReference>
<evidence type="ECO:0000313" key="8">
    <source>
        <dbReference type="Proteomes" id="UP000807025"/>
    </source>
</evidence>
<keyword evidence="8" id="KW-1185">Reference proteome</keyword>
<dbReference type="OrthoDB" id="5153301at2759"/>
<dbReference type="EC" id="5.6.2.4" evidence="5"/>
<feature type="domain" description="Helicase C-terminal" evidence="6">
    <location>
        <begin position="156"/>
        <end position="310"/>
    </location>
</feature>
<dbReference type="PANTHER" id="PTHR13710">
    <property type="entry name" value="DNA HELICASE RECQ FAMILY MEMBER"/>
    <property type="match status" value="1"/>
</dbReference>
<organism evidence="7 8">
    <name type="scientific">Pleurotus eryngii</name>
    <name type="common">Boletus of the steppes</name>
    <dbReference type="NCBI Taxonomy" id="5323"/>
    <lineage>
        <taxon>Eukaryota</taxon>
        <taxon>Fungi</taxon>
        <taxon>Dikarya</taxon>
        <taxon>Basidiomycota</taxon>
        <taxon>Agaricomycotina</taxon>
        <taxon>Agaricomycetes</taxon>
        <taxon>Agaricomycetidae</taxon>
        <taxon>Agaricales</taxon>
        <taxon>Pleurotineae</taxon>
        <taxon>Pleurotaceae</taxon>
        <taxon>Pleurotus</taxon>
    </lineage>
</organism>
<comment type="catalytic activity">
    <reaction evidence="4">
        <text>Couples ATP hydrolysis with the unwinding of duplex DNA by translocating in the 3'-5' direction.</text>
        <dbReference type="EC" id="5.6.2.4"/>
    </reaction>
</comment>
<evidence type="ECO:0000256" key="1">
    <source>
        <dbReference type="ARBA" id="ARBA00005446"/>
    </source>
</evidence>
<sequence length="546" mass="60374">MDAVVYRRDGLNVLVVPFTEMFPNYLRQAQVHGIQCKTWPLGDVDQEVPQLLLTAISHFTSPDLHEFLVTAFSLSRLERVTVEEAHLMPSMAAMQQLVDTLHRLPVPLFVTSSACPQGMQRNLLSSFGRKAYDALRCKANDLNISFQAYTVTSSQMIQEACARISAKTEHLNGPGCALLYCQTSEECDRMAGELGWLPLHASVPVSHRDDTIARWKSGNTPGLVCDTALGYCLNSSSVRYVFHFGAPRNVVDYIASISELHQSNPTQVIIFFDPSCLAILRDSEHLEAVAVHDMLADSTLCMRIIPGILLHGSAIPCVMLPGAELCTACEAQLSAPLPLNGSRRFPFDLAQKYGRVSSLSEDSRSRSEPFSTWATPESPPLSPMAPAGYRVQTICRVLESACMSCWLKEGLAKGKSHRFGECSESRSIAQSSLWKEWVKRLRLPVDCCYFCGISLTMECDSQTKGGLKVHSHSAHAECPWAFIFKPLAYLVQHDAAFWKRTTKLSPPNDQALYQQWLVSASDDGMPVLVALLLLAYESTPLPSTVV</sequence>
<comment type="similarity">
    <text evidence="1">Belongs to the helicase family. RecQ subfamily.</text>
</comment>
<protein>
    <recommendedName>
        <fullName evidence="5">DNA 3'-5' helicase</fullName>
        <ecNumber evidence="5">5.6.2.4</ecNumber>
    </recommendedName>
</protein>
<accession>A0A9P5ZG86</accession>
<dbReference type="GO" id="GO:0005694">
    <property type="term" value="C:chromosome"/>
    <property type="evidence" value="ECO:0007669"/>
    <property type="project" value="TreeGrafter"/>
</dbReference>
<proteinExistence type="inferred from homology"/>
<dbReference type="Proteomes" id="UP000807025">
    <property type="component" value="Unassembled WGS sequence"/>
</dbReference>
<dbReference type="EMBL" id="MU154757">
    <property type="protein sequence ID" value="KAF9487677.1"/>
    <property type="molecule type" value="Genomic_DNA"/>
</dbReference>
<evidence type="ECO:0000256" key="5">
    <source>
        <dbReference type="ARBA" id="ARBA00034808"/>
    </source>
</evidence>
<keyword evidence="3" id="KW-0413">Isomerase</keyword>
<dbReference type="InterPro" id="IPR027417">
    <property type="entry name" value="P-loop_NTPase"/>
</dbReference>
<dbReference type="GO" id="GO:0009378">
    <property type="term" value="F:four-way junction helicase activity"/>
    <property type="evidence" value="ECO:0007669"/>
    <property type="project" value="TreeGrafter"/>
</dbReference>
<evidence type="ECO:0000256" key="2">
    <source>
        <dbReference type="ARBA" id="ARBA00023125"/>
    </source>
</evidence>
<evidence type="ECO:0000259" key="6">
    <source>
        <dbReference type="PROSITE" id="PS51194"/>
    </source>
</evidence>
<evidence type="ECO:0000256" key="4">
    <source>
        <dbReference type="ARBA" id="ARBA00034617"/>
    </source>
</evidence>
<comment type="caution">
    <text evidence="7">The sequence shown here is derived from an EMBL/GenBank/DDBJ whole genome shotgun (WGS) entry which is preliminary data.</text>
</comment>
<keyword evidence="2" id="KW-0238">DNA-binding</keyword>
<dbReference type="SUPFAM" id="SSF52540">
    <property type="entry name" value="P-loop containing nucleoside triphosphate hydrolases"/>
    <property type="match status" value="1"/>
</dbReference>
<gene>
    <name evidence="7" type="ORF">BDN71DRAFT_600788</name>
</gene>
<evidence type="ECO:0000256" key="3">
    <source>
        <dbReference type="ARBA" id="ARBA00023235"/>
    </source>
</evidence>
<dbReference type="PANTHER" id="PTHR13710:SF105">
    <property type="entry name" value="ATP-DEPENDENT DNA HELICASE Q1"/>
    <property type="match status" value="1"/>
</dbReference>
<dbReference type="GO" id="GO:0003677">
    <property type="term" value="F:DNA binding"/>
    <property type="evidence" value="ECO:0007669"/>
    <property type="project" value="UniProtKB-KW"/>
</dbReference>
<dbReference type="GO" id="GO:0000724">
    <property type="term" value="P:double-strand break repair via homologous recombination"/>
    <property type="evidence" value="ECO:0007669"/>
    <property type="project" value="TreeGrafter"/>
</dbReference>
<dbReference type="InterPro" id="IPR001650">
    <property type="entry name" value="Helicase_C-like"/>
</dbReference>
<dbReference type="GO" id="GO:0005737">
    <property type="term" value="C:cytoplasm"/>
    <property type="evidence" value="ECO:0007669"/>
    <property type="project" value="TreeGrafter"/>
</dbReference>
<name>A0A9P5ZG86_PLEER</name>
<dbReference type="AlphaFoldDB" id="A0A9P5ZG86"/>
<reference evidence="7" key="1">
    <citation type="submission" date="2020-11" db="EMBL/GenBank/DDBJ databases">
        <authorList>
            <consortium name="DOE Joint Genome Institute"/>
            <person name="Ahrendt S."/>
            <person name="Riley R."/>
            <person name="Andreopoulos W."/>
            <person name="Labutti K."/>
            <person name="Pangilinan J."/>
            <person name="Ruiz-Duenas F.J."/>
            <person name="Barrasa J.M."/>
            <person name="Sanchez-Garcia M."/>
            <person name="Camarero S."/>
            <person name="Miyauchi S."/>
            <person name="Serrano A."/>
            <person name="Linde D."/>
            <person name="Babiker R."/>
            <person name="Drula E."/>
            <person name="Ayuso-Fernandez I."/>
            <person name="Pacheco R."/>
            <person name="Padilla G."/>
            <person name="Ferreira P."/>
            <person name="Barriuso J."/>
            <person name="Kellner H."/>
            <person name="Castanera R."/>
            <person name="Alfaro M."/>
            <person name="Ramirez L."/>
            <person name="Pisabarro A.G."/>
            <person name="Kuo A."/>
            <person name="Tritt A."/>
            <person name="Lipzen A."/>
            <person name="He G."/>
            <person name="Yan M."/>
            <person name="Ng V."/>
            <person name="Cullen D."/>
            <person name="Martin F."/>
            <person name="Rosso M.-N."/>
            <person name="Henrissat B."/>
            <person name="Hibbett D."/>
            <person name="Martinez A.T."/>
            <person name="Grigoriev I.V."/>
        </authorList>
    </citation>
    <scope>NUCLEOTIDE SEQUENCE</scope>
    <source>
        <strain evidence="7">ATCC 90797</strain>
    </source>
</reference>
<dbReference type="PROSITE" id="PS51194">
    <property type="entry name" value="HELICASE_CTER"/>
    <property type="match status" value="1"/>
</dbReference>
<dbReference type="Pfam" id="PF00271">
    <property type="entry name" value="Helicase_C"/>
    <property type="match status" value="1"/>
</dbReference>
<evidence type="ECO:0000313" key="7">
    <source>
        <dbReference type="EMBL" id="KAF9487677.1"/>
    </source>
</evidence>
<dbReference type="GO" id="GO:0043138">
    <property type="term" value="F:3'-5' DNA helicase activity"/>
    <property type="evidence" value="ECO:0007669"/>
    <property type="project" value="UniProtKB-EC"/>
</dbReference>